<dbReference type="HOGENOM" id="CLU_3006426_0_0_11"/>
<name>B6GDJ2_9ACTN</name>
<keyword evidence="1" id="KW-0812">Transmembrane</keyword>
<dbReference type="STRING" id="445975.COLSTE_02173"/>
<dbReference type="EMBL" id="ABXJ01000128">
    <property type="protein sequence ID" value="EEA89631.1"/>
    <property type="molecule type" value="Genomic_DNA"/>
</dbReference>
<sequence length="56" mass="6149">MLIAIFYLCGGLLSLLALFGPDAEKDMTLLVLAQLMFLSAGVSEIKGILRERINEH</sequence>
<gene>
    <name evidence="2" type="ORF">COLSTE_02173</name>
</gene>
<dbReference type="Proteomes" id="UP000003560">
    <property type="component" value="Unassembled WGS sequence"/>
</dbReference>
<reference evidence="2 3" key="2">
    <citation type="submission" date="2008-10" db="EMBL/GenBank/DDBJ databases">
        <authorList>
            <person name="Fulton L."/>
            <person name="Clifton S."/>
            <person name="Fulton B."/>
            <person name="Xu J."/>
            <person name="Minx P."/>
            <person name="Pepin K.H."/>
            <person name="Johnson M."/>
            <person name="Thiruvilangam P."/>
            <person name="Bhonagiri V."/>
            <person name="Nash W.E."/>
            <person name="Mardis E.R."/>
            <person name="Wilson R.K."/>
        </authorList>
    </citation>
    <scope>NUCLEOTIDE SEQUENCE [LARGE SCALE GENOMIC DNA]</scope>
    <source>
        <strain evidence="2 3">DSM 13279</strain>
    </source>
</reference>
<dbReference type="AlphaFoldDB" id="B6GDJ2"/>
<keyword evidence="1" id="KW-1133">Transmembrane helix</keyword>
<keyword evidence="3" id="KW-1185">Reference proteome</keyword>
<feature type="transmembrane region" description="Helical" evidence="1">
    <location>
        <begin position="27"/>
        <end position="49"/>
    </location>
</feature>
<evidence type="ECO:0000313" key="3">
    <source>
        <dbReference type="Proteomes" id="UP000003560"/>
    </source>
</evidence>
<proteinExistence type="predicted"/>
<organism evidence="2 3">
    <name type="scientific">Collinsella stercoris DSM 13279</name>
    <dbReference type="NCBI Taxonomy" id="445975"/>
    <lineage>
        <taxon>Bacteria</taxon>
        <taxon>Bacillati</taxon>
        <taxon>Actinomycetota</taxon>
        <taxon>Coriobacteriia</taxon>
        <taxon>Coriobacteriales</taxon>
        <taxon>Coriobacteriaceae</taxon>
        <taxon>Collinsella</taxon>
    </lineage>
</organism>
<dbReference type="RefSeq" id="WP_006721801.1">
    <property type="nucleotide sequence ID" value="NZ_CP085935.1"/>
</dbReference>
<protein>
    <submittedName>
        <fullName evidence="2">Uncharacterized protein</fullName>
    </submittedName>
</protein>
<evidence type="ECO:0000313" key="2">
    <source>
        <dbReference type="EMBL" id="EEA89631.1"/>
    </source>
</evidence>
<comment type="caution">
    <text evidence="2">The sequence shown here is derived from an EMBL/GenBank/DDBJ whole genome shotgun (WGS) entry which is preliminary data.</text>
</comment>
<keyword evidence="1" id="KW-0472">Membrane</keyword>
<evidence type="ECO:0000256" key="1">
    <source>
        <dbReference type="SAM" id="Phobius"/>
    </source>
</evidence>
<accession>B6GDJ2</accession>
<reference evidence="2 3" key="1">
    <citation type="submission" date="2008-10" db="EMBL/GenBank/DDBJ databases">
        <title>Draft genome sequence of Collinsella stercoris (DSM 13279).</title>
        <authorList>
            <person name="Sudarsanam P."/>
            <person name="Ley R."/>
            <person name="Guruge J."/>
            <person name="Turnbaugh P.J."/>
            <person name="Mahowald M."/>
            <person name="Liep D."/>
            <person name="Gordon J."/>
        </authorList>
    </citation>
    <scope>NUCLEOTIDE SEQUENCE [LARGE SCALE GENOMIC DNA]</scope>
    <source>
        <strain evidence="2 3">DSM 13279</strain>
    </source>
</reference>
<dbReference type="GeneID" id="98002254"/>